<dbReference type="EMBL" id="CAAHFH010000002">
    <property type="protein sequence ID" value="VGO22469.1"/>
    <property type="molecule type" value="Genomic_DNA"/>
</dbReference>
<reference evidence="3 4" key="1">
    <citation type="submission" date="2019-04" db="EMBL/GenBank/DDBJ databases">
        <authorList>
            <person name="Van Vliet M D."/>
        </authorList>
    </citation>
    <scope>NUCLEOTIDE SEQUENCE [LARGE SCALE GENOMIC DNA]</scope>
    <source>
        <strain evidence="3 4">F21</strain>
    </source>
</reference>
<evidence type="ECO:0000256" key="1">
    <source>
        <dbReference type="SAM" id="MobiDB-lite"/>
    </source>
</evidence>
<dbReference type="AlphaFoldDB" id="A0A6C2UQV3"/>
<protein>
    <recommendedName>
        <fullName evidence="2">HTH cro/C1-type domain-containing protein</fullName>
    </recommendedName>
</protein>
<evidence type="ECO:0000313" key="4">
    <source>
        <dbReference type="Proteomes" id="UP000346198"/>
    </source>
</evidence>
<accession>A0A6C2UQV3</accession>
<feature type="region of interest" description="Disordered" evidence="1">
    <location>
        <begin position="1"/>
        <end position="20"/>
    </location>
</feature>
<proteinExistence type="predicted"/>
<dbReference type="SMART" id="SM00530">
    <property type="entry name" value="HTH_XRE"/>
    <property type="match status" value="1"/>
</dbReference>
<dbReference type="PROSITE" id="PS50943">
    <property type="entry name" value="HTH_CROC1"/>
    <property type="match status" value="1"/>
</dbReference>
<dbReference type="GO" id="GO:0003677">
    <property type="term" value="F:DNA binding"/>
    <property type="evidence" value="ECO:0007669"/>
    <property type="project" value="InterPro"/>
</dbReference>
<keyword evidence="4" id="KW-1185">Reference proteome</keyword>
<evidence type="ECO:0000259" key="2">
    <source>
        <dbReference type="PROSITE" id="PS50943"/>
    </source>
</evidence>
<evidence type="ECO:0000313" key="3">
    <source>
        <dbReference type="EMBL" id="VGO22469.1"/>
    </source>
</evidence>
<dbReference type="InterPro" id="IPR010982">
    <property type="entry name" value="Lambda_DNA-bd_dom_sf"/>
</dbReference>
<sequence>MNSSMEKMRKAHEKQATAIRKTPAFQEVSEAFDVGYAIAKELHKARTKAHLSQAQVAQRMGTTQSVVSRIEGGGNVSVDTLSRYAKACGGKLQLKVV</sequence>
<dbReference type="SUPFAM" id="SSF47413">
    <property type="entry name" value="lambda repressor-like DNA-binding domains"/>
    <property type="match status" value="1"/>
</dbReference>
<dbReference type="CDD" id="cd00093">
    <property type="entry name" value="HTH_XRE"/>
    <property type="match status" value="1"/>
</dbReference>
<dbReference type="Gene3D" id="1.10.260.40">
    <property type="entry name" value="lambda repressor-like DNA-binding domains"/>
    <property type="match status" value="1"/>
</dbReference>
<gene>
    <name evidence="3" type="ORF">SCARR_04552</name>
</gene>
<dbReference type="Pfam" id="PF01381">
    <property type="entry name" value="HTH_3"/>
    <property type="match status" value="1"/>
</dbReference>
<organism evidence="3 4">
    <name type="scientific">Pontiella sulfatireligans</name>
    <dbReference type="NCBI Taxonomy" id="2750658"/>
    <lineage>
        <taxon>Bacteria</taxon>
        <taxon>Pseudomonadati</taxon>
        <taxon>Kiritimatiellota</taxon>
        <taxon>Kiritimatiellia</taxon>
        <taxon>Kiritimatiellales</taxon>
        <taxon>Pontiellaceae</taxon>
        <taxon>Pontiella</taxon>
    </lineage>
</organism>
<dbReference type="Proteomes" id="UP000346198">
    <property type="component" value="Unassembled WGS sequence"/>
</dbReference>
<name>A0A6C2UQV3_9BACT</name>
<feature type="domain" description="HTH cro/C1-type" evidence="2">
    <location>
        <begin position="42"/>
        <end position="95"/>
    </location>
</feature>
<dbReference type="InterPro" id="IPR001387">
    <property type="entry name" value="Cro/C1-type_HTH"/>
</dbReference>
<dbReference type="RefSeq" id="WP_222846404.1">
    <property type="nucleotide sequence ID" value="NZ_CAAHFH010000002.1"/>
</dbReference>